<evidence type="ECO:0000313" key="3">
    <source>
        <dbReference type="EMBL" id="KXU39315.1"/>
    </source>
</evidence>
<dbReference type="Pfam" id="PF00675">
    <property type="entry name" value="Peptidase_M16"/>
    <property type="match status" value="1"/>
</dbReference>
<dbReference type="Gene3D" id="3.30.830.10">
    <property type="entry name" value="Metalloenzyme, LuxS/M16 peptidase-like"/>
    <property type="match status" value="2"/>
</dbReference>
<dbReference type="GO" id="GO:0046872">
    <property type="term" value="F:metal ion binding"/>
    <property type="evidence" value="ECO:0007669"/>
    <property type="project" value="InterPro"/>
</dbReference>
<dbReference type="SUPFAM" id="SSF63411">
    <property type="entry name" value="LuxS/MPP-like metallohydrolase"/>
    <property type="match status" value="2"/>
</dbReference>
<protein>
    <submittedName>
        <fullName evidence="3">Peptidase M16</fullName>
    </submittedName>
</protein>
<dbReference type="InterPro" id="IPR011249">
    <property type="entry name" value="Metalloenz_LuxS/M16"/>
</dbReference>
<evidence type="ECO:0000313" key="4">
    <source>
        <dbReference type="Proteomes" id="UP000072660"/>
    </source>
</evidence>
<dbReference type="PROSITE" id="PS51257">
    <property type="entry name" value="PROKAR_LIPOPROTEIN"/>
    <property type="match status" value="1"/>
</dbReference>
<dbReference type="InterPro" id="IPR011765">
    <property type="entry name" value="Pept_M16_N"/>
</dbReference>
<dbReference type="PANTHER" id="PTHR11851:SF224">
    <property type="entry name" value="PROCESSING PROTEASE"/>
    <property type="match status" value="1"/>
</dbReference>
<gene>
    <name evidence="3" type="ORF">AXE65_09380</name>
</gene>
<dbReference type="EMBL" id="LSZO01000018">
    <property type="protein sequence ID" value="KXU39315.1"/>
    <property type="molecule type" value="Genomic_DNA"/>
</dbReference>
<reference evidence="3 4" key="1">
    <citation type="submission" date="2016-02" db="EMBL/GenBank/DDBJ databases">
        <authorList>
            <person name="Wen L."/>
            <person name="He K."/>
            <person name="Yang H."/>
        </authorList>
    </citation>
    <scope>NUCLEOTIDE SEQUENCE [LARGE SCALE GENOMIC DNA]</scope>
    <source>
        <strain evidence="3 4">CV58</strain>
    </source>
</reference>
<accession>A0A139SXI9</accession>
<dbReference type="Proteomes" id="UP000072660">
    <property type="component" value="Unassembled WGS sequence"/>
</dbReference>
<dbReference type="InterPro" id="IPR007863">
    <property type="entry name" value="Peptidase_M16_C"/>
</dbReference>
<proteinExistence type="predicted"/>
<feature type="domain" description="Peptidase M16 N-terminal" evidence="1">
    <location>
        <begin position="73"/>
        <end position="226"/>
    </location>
</feature>
<evidence type="ECO:0000259" key="1">
    <source>
        <dbReference type="Pfam" id="PF00675"/>
    </source>
</evidence>
<comment type="caution">
    <text evidence="3">The sequence shown here is derived from an EMBL/GenBank/DDBJ whole genome shotgun (WGS) entry which is preliminary data.</text>
</comment>
<dbReference type="PANTHER" id="PTHR11851">
    <property type="entry name" value="METALLOPROTEASE"/>
    <property type="match status" value="1"/>
</dbReference>
<feature type="domain" description="Peptidase M16 C-terminal" evidence="2">
    <location>
        <begin position="233"/>
        <end position="407"/>
    </location>
</feature>
<dbReference type="AlphaFoldDB" id="A0A139SXI9"/>
<dbReference type="InterPro" id="IPR050361">
    <property type="entry name" value="MPP/UQCRC_Complex"/>
</dbReference>
<name>A0A139SXI9_9GAMM</name>
<sequence length="496" mass="54092">MYRRSLPMIKPLALVLALTALLVGCPSHNGAKLQSLAKLSEQPPVTARMDIQQWRTSGGTRVLFVSNRWLEMLDVRLIFAAGSSRDPQDKAGLALLTNALLGEGTELKDANAIAQGFDQLGAEFSTSSHRDMAIVSLRSISNDPYRRSIERNEREQCQPTHLARSLLLLTEVLGQPTFPEDALARIKNQLRAGFEHDKQNPGKQARTLLFKRLYGEHPYGHPSEGTEQSIAAITQADVQDFYQQAYNASNAVIVLVGNADDATAKYIAEQIASALPQGQKLPELPAPATPTAGKSHIEYPSQQTHLLLASLGIKRSDPDYAALYLGNQILGGGFGSRLTEEVREKRGLTYGIYSAFTPMAAPGPFIISVQTKAQQSEGTLELVQQILADFIANGPTEQELAAAKRELFGSFPLTLMSNADIAGQLGAIGFYDLPLDQLERFMQQVKQVSIEDIKAAFARHLDAEQLVIVSAGPTTGQQPLPPPGERIERVMPVPEH</sequence>
<dbReference type="Pfam" id="PF05193">
    <property type="entry name" value="Peptidase_M16_C"/>
    <property type="match status" value="1"/>
</dbReference>
<organism evidence="3 4">
    <name type="scientific">Ventosimonas gracilis</name>
    <dbReference type="NCBI Taxonomy" id="1680762"/>
    <lineage>
        <taxon>Bacteria</taxon>
        <taxon>Pseudomonadati</taxon>
        <taxon>Pseudomonadota</taxon>
        <taxon>Gammaproteobacteria</taxon>
        <taxon>Pseudomonadales</taxon>
        <taxon>Ventosimonadaceae</taxon>
        <taxon>Ventosimonas</taxon>
    </lineage>
</organism>
<keyword evidence="4" id="KW-1185">Reference proteome</keyword>
<evidence type="ECO:0000259" key="2">
    <source>
        <dbReference type="Pfam" id="PF05193"/>
    </source>
</evidence>